<dbReference type="AlphaFoldDB" id="A0A6B3TM29"/>
<reference evidence="4" key="1">
    <citation type="submission" date="2020-02" db="EMBL/GenBank/DDBJ databases">
        <title>Bacillus sedimentmangrovi sp. nov., isolated from sediment of the mangrove ecosystem.</title>
        <authorList>
            <person name="Liu G."/>
        </authorList>
    </citation>
    <scope>NUCLEOTIDE SEQUENCE [LARGE SCALE GENOMIC DNA]</scope>
    <source>
        <strain evidence="4">SgZ-7</strain>
    </source>
</reference>
<dbReference type="SUPFAM" id="SSF158499">
    <property type="entry name" value="DnaD domain-like"/>
    <property type="match status" value="1"/>
</dbReference>
<evidence type="ECO:0000259" key="3">
    <source>
        <dbReference type="Pfam" id="PF07261"/>
    </source>
</evidence>
<dbReference type="Proteomes" id="UP000481621">
    <property type="component" value="Unassembled WGS sequence"/>
</dbReference>
<organism evidence="4 5">
    <name type="scientific">Neobacillus thermocopriae</name>
    <dbReference type="NCBI Taxonomy" id="1215031"/>
    <lineage>
        <taxon>Bacteria</taxon>
        <taxon>Bacillati</taxon>
        <taxon>Bacillota</taxon>
        <taxon>Bacilli</taxon>
        <taxon>Bacillales</taxon>
        <taxon>Bacillaceae</taxon>
        <taxon>Neobacillus</taxon>
    </lineage>
</organism>
<feature type="domain" description="DnaB/C C-terminal" evidence="3">
    <location>
        <begin position="159"/>
        <end position="229"/>
    </location>
</feature>
<feature type="compositionally biased region" description="Basic and acidic residues" evidence="2">
    <location>
        <begin position="141"/>
        <end position="155"/>
    </location>
</feature>
<dbReference type="RefSeq" id="WP_163249937.1">
    <property type="nucleotide sequence ID" value="NZ_JAAIUV010000001.1"/>
</dbReference>
<dbReference type="PANTHER" id="PTHR37293">
    <property type="entry name" value="PHAGE REPLICATION PROTEIN-RELATED"/>
    <property type="match status" value="1"/>
</dbReference>
<dbReference type="PANTHER" id="PTHR37293:SF6">
    <property type="entry name" value="DNA REPLICATION PROTEIN DNAD"/>
    <property type="match status" value="1"/>
</dbReference>
<sequence>MSKLLLDESPILVLPSLATKVGLNEAIFIQQLHYWLKESNNIRDNHKWVYNTYEDWQEQFPFWSVSTIRRIITKLEKANLIIIGKYNKMKIDNTKWYRLNYELLEDMSRPPVQNEQTECSDWTEEVVNLNTPLPENTTENTTKKKEEEKEAPAQKENPFRFFEENGFGTIGGYLSEKIGQWCDDLSPELVLEAMKIAVEYGAKNWTYVERILRNWADKKYTTVEQVHAALLAFKEAKAKQRDKPKKSSKSNRQELLPDWWDDDPYTSQQPKKQKVSQDFEAKKREIDELFKAIDGIET</sequence>
<protein>
    <submittedName>
        <fullName evidence="4">DnaD domain protein</fullName>
    </submittedName>
</protein>
<evidence type="ECO:0000313" key="5">
    <source>
        <dbReference type="Proteomes" id="UP000481621"/>
    </source>
</evidence>
<feature type="region of interest" description="Disordered" evidence="2">
    <location>
        <begin position="132"/>
        <end position="155"/>
    </location>
</feature>
<dbReference type="InterPro" id="IPR053162">
    <property type="entry name" value="DnaD"/>
</dbReference>
<dbReference type="InterPro" id="IPR006343">
    <property type="entry name" value="DnaB/C_C"/>
</dbReference>
<dbReference type="InterPro" id="IPR034829">
    <property type="entry name" value="DnaD-like_sf"/>
</dbReference>
<name>A0A6B3TM29_9BACI</name>
<feature type="region of interest" description="Disordered" evidence="2">
    <location>
        <begin position="240"/>
        <end position="279"/>
    </location>
</feature>
<dbReference type="Gene3D" id="1.10.10.630">
    <property type="entry name" value="DnaD domain-like"/>
    <property type="match status" value="1"/>
</dbReference>
<dbReference type="Pfam" id="PF07261">
    <property type="entry name" value="DnaB_2"/>
    <property type="match status" value="1"/>
</dbReference>
<comment type="caution">
    <text evidence="4">The sequence shown here is derived from an EMBL/GenBank/DDBJ whole genome shotgun (WGS) entry which is preliminary data.</text>
</comment>
<dbReference type="EMBL" id="JAAIUV010000001">
    <property type="protein sequence ID" value="NEX77396.1"/>
    <property type="molecule type" value="Genomic_DNA"/>
</dbReference>
<accession>A0A6B3TM29</accession>
<proteinExistence type="inferred from homology"/>
<evidence type="ECO:0000256" key="2">
    <source>
        <dbReference type="SAM" id="MobiDB-lite"/>
    </source>
</evidence>
<comment type="similarity">
    <text evidence="1">Belongs to the DnaB/DnaD family.</text>
</comment>
<evidence type="ECO:0000313" key="4">
    <source>
        <dbReference type="EMBL" id="NEX77396.1"/>
    </source>
</evidence>
<evidence type="ECO:0000256" key="1">
    <source>
        <dbReference type="ARBA" id="ARBA00093462"/>
    </source>
</evidence>
<keyword evidence="5" id="KW-1185">Reference proteome</keyword>
<dbReference type="NCBIfam" id="TIGR01446">
    <property type="entry name" value="DnaD_dom"/>
    <property type="match status" value="1"/>
</dbReference>
<gene>
    <name evidence="4" type="ORF">G4Z05_00580</name>
</gene>